<sequence>MQRRSRGASSLRLASCLAPAGAAHRHDAGAASTRIFGGCLLPTPEGLVGAAVGALRQRSDELQPAFLTGAVRAAQLAARRHNSVPESLIVDGITGDPNCEYIKHYAAAATESLAEAGASSGALYRGILGQYWKHLQAVVGGGLRIPEGPPTDCDPSLQVLLRPALVPKLLARTPFKSGAQSARYAAAVVGLRDAVHRLQQYMFFMRPDDPSRRSADTALRLGEILAYSGALYDWAEWMVQTADAQVCRRLDPTGRRCVPPARTAPAPADAFARHLDRGPGGTTGSMQCMALRAAVGDVFGNLRVLAGLWERGKRGSATCGTVETIVSTVEAVSLVHHHAQYLLNATLTGYVIWASGSLDNEHLRAAVERQERFCRATAPLFPTMTPSSWARMERSVKAWFEAALATELFRTGVPSPHYEASLRLLSSPPGAAPPRENDPAPPPPARRFGRARPGSTPACARRARAQRARAGRGSDDLTDAPLVLGGESVDSLGALRRLVVGAALDPVPGGGPPTTTFYYTRMDGAPPRLPPRGRRTETLRRRPAAAAPPEDPYLAPYDEDDGRSAYASQHPRAGGAQDDEHVYEYASDSEEPIYEEIPTPRIYQNVLPRPMEAAAEPPVLSSPNSLWVEEENPIYGWGDSPLFSPPPTARGPAPAPDALEPAREPEPEPDQEPDLAPEPPCLPAHRPRTGALDPTGQANLAALSAMLTKLKHDRRHHHSH</sequence>
<keyword evidence="8" id="KW-0472">Membrane</keyword>
<reference evidence="11 12" key="1">
    <citation type="journal article" date="2014" name="Arch. Virol.">
        <title>Genome sequence of a pathogenic isolate of monkey B virus (species Macacine herpesvirus 1).</title>
        <authorList>
            <person name="Ohsawa K."/>
            <person name="Black D."/>
            <person name="Ohsawa M."/>
            <person name="Eberle R."/>
        </authorList>
    </citation>
    <scope>NUCLEOTIDE SEQUENCE [LARGE SCALE GENOMIC DNA]</scope>
    <source>
        <strain evidence="11">E90-136</strain>
    </source>
</reference>
<evidence type="ECO:0000256" key="6">
    <source>
        <dbReference type="ARBA" id="ARBA00022870"/>
    </source>
</evidence>
<keyword evidence="9" id="KW-0804">Transcription</keyword>
<gene>
    <name evidence="11" type="primary">UL46</name>
</gene>
<keyword evidence="5" id="KW-0946">Virion</keyword>
<organism evidence="11 12">
    <name type="scientific">Cercopithecine herpesvirus 1</name>
    <name type="common">CeHV-1</name>
    <name type="synonym">Simian herpes B virus</name>
    <dbReference type="NCBI Taxonomy" id="10325"/>
    <lineage>
        <taxon>Viruses</taxon>
        <taxon>Duplodnaviria</taxon>
        <taxon>Heunggongvirae</taxon>
        <taxon>Peploviricota</taxon>
        <taxon>Herviviricetes</taxon>
        <taxon>Herpesvirales</taxon>
        <taxon>Orthoherpesviridae</taxon>
        <taxon>Alphaherpesvirinae</taxon>
        <taxon>Simplexvirus</taxon>
        <taxon>Simplexvirus macacinealpha1</taxon>
    </lineage>
</organism>
<feature type="compositionally biased region" description="Low complexity" evidence="10">
    <location>
        <begin position="544"/>
        <end position="556"/>
    </location>
</feature>
<protein>
    <submittedName>
        <fullName evidence="11">Tegument protein VP11/12</fullName>
    </submittedName>
</protein>
<organismHost>
    <name type="scientific">Macaca nemestrina</name>
    <name type="common">Pig-tailed macaque</name>
    <dbReference type="NCBI Taxonomy" id="9545"/>
</organismHost>
<evidence type="ECO:0000313" key="12">
    <source>
        <dbReference type="Proteomes" id="UP000134119"/>
    </source>
</evidence>
<feature type="region of interest" description="Disordered" evidence="10">
    <location>
        <begin position="633"/>
        <end position="698"/>
    </location>
</feature>
<evidence type="ECO:0000313" key="11">
    <source>
        <dbReference type="EMBL" id="AIA09540.1"/>
    </source>
</evidence>
<dbReference type="Proteomes" id="UP000134119">
    <property type="component" value="Genome"/>
</dbReference>
<dbReference type="EMBL" id="KJ566591">
    <property type="protein sequence ID" value="AIA09540.1"/>
    <property type="molecule type" value="Genomic_DNA"/>
</dbReference>
<comment type="subcellular location">
    <subcellularLocation>
        <location evidence="2">Host membrane</location>
    </subcellularLocation>
    <subcellularLocation>
        <location evidence="1">Virion tegument</location>
    </subcellularLocation>
</comment>
<feature type="compositionally biased region" description="Basic residues" evidence="10">
    <location>
        <begin position="461"/>
        <end position="470"/>
    </location>
</feature>
<name>A0A059WP02_CHV1</name>
<evidence type="ECO:0000256" key="7">
    <source>
        <dbReference type="ARBA" id="ARBA00023015"/>
    </source>
</evidence>
<dbReference type="InterPro" id="IPR005051">
    <property type="entry name" value="Herpes_UL46"/>
</dbReference>
<evidence type="ECO:0000256" key="10">
    <source>
        <dbReference type="SAM" id="MobiDB-lite"/>
    </source>
</evidence>
<keyword evidence="4" id="KW-0920">Virion tegument</keyword>
<organismHost>
    <name type="scientific">Homo sapiens</name>
    <name type="common">Human</name>
    <dbReference type="NCBI Taxonomy" id="9606"/>
</organismHost>
<evidence type="ECO:0000256" key="4">
    <source>
        <dbReference type="ARBA" id="ARBA00022580"/>
    </source>
</evidence>
<feature type="compositionally biased region" description="Pro residues" evidence="10">
    <location>
        <begin position="643"/>
        <end position="655"/>
    </location>
</feature>
<dbReference type="GO" id="GO:0006355">
    <property type="term" value="P:regulation of DNA-templated transcription"/>
    <property type="evidence" value="ECO:0007669"/>
    <property type="project" value="InterPro"/>
</dbReference>
<evidence type="ECO:0000256" key="2">
    <source>
        <dbReference type="ARBA" id="ARBA00004551"/>
    </source>
</evidence>
<comment type="similarity">
    <text evidence="3">Belongs to the herpesviridae HHV-1 VP11/12 protein family.</text>
</comment>
<dbReference type="Pfam" id="PF03387">
    <property type="entry name" value="Herpes_UL46"/>
    <property type="match status" value="1"/>
</dbReference>
<dbReference type="GO" id="GO:0019033">
    <property type="term" value="C:viral tegument"/>
    <property type="evidence" value="ECO:0007669"/>
    <property type="project" value="UniProtKB-SubCell"/>
</dbReference>
<evidence type="ECO:0000256" key="5">
    <source>
        <dbReference type="ARBA" id="ARBA00022844"/>
    </source>
</evidence>
<evidence type="ECO:0000256" key="8">
    <source>
        <dbReference type="ARBA" id="ARBA00023136"/>
    </source>
</evidence>
<evidence type="ECO:0000256" key="1">
    <source>
        <dbReference type="ARBA" id="ARBA00004535"/>
    </source>
</evidence>
<organismHost>
    <name type="scientific">Macaca fascicularis</name>
    <name type="common">Crab-eating macaque</name>
    <name type="synonym">Cynomolgus monkey</name>
    <dbReference type="NCBI Taxonomy" id="9541"/>
</organismHost>
<proteinExistence type="inferred from homology"/>
<keyword evidence="7" id="KW-0805">Transcription regulation</keyword>
<evidence type="ECO:0000256" key="9">
    <source>
        <dbReference type="ARBA" id="ARBA00023163"/>
    </source>
</evidence>
<organismHost>
    <name type="scientific">Macaca leonina</name>
    <name type="common">Northern pig-tailed macaque</name>
    <name type="synonym">Macaca nemestrina leonina</name>
    <dbReference type="NCBI Taxonomy" id="90387"/>
</organismHost>
<accession>A0A059WP02</accession>
<keyword evidence="6" id="KW-1043">Host membrane</keyword>
<feature type="region of interest" description="Disordered" evidence="10">
    <location>
        <begin position="421"/>
        <end position="482"/>
    </location>
</feature>
<evidence type="ECO:0000256" key="3">
    <source>
        <dbReference type="ARBA" id="ARBA00010332"/>
    </source>
</evidence>
<organismHost>
    <name type="scientific">Macaca mulatta</name>
    <name type="common">Rhesus macaque</name>
    <dbReference type="NCBI Taxonomy" id="9544"/>
</organismHost>
<feature type="region of interest" description="Disordered" evidence="10">
    <location>
        <begin position="518"/>
        <end position="597"/>
    </location>
</feature>
<dbReference type="GO" id="GO:0033644">
    <property type="term" value="C:host cell membrane"/>
    <property type="evidence" value="ECO:0007669"/>
    <property type="project" value="UniProtKB-SubCell"/>
</dbReference>